<evidence type="ECO:0000256" key="1">
    <source>
        <dbReference type="PROSITE-ProRule" id="PRU00169"/>
    </source>
</evidence>
<evidence type="ECO:0000259" key="2">
    <source>
        <dbReference type="PROSITE" id="PS50110"/>
    </source>
</evidence>
<dbReference type="Pfam" id="PF00072">
    <property type="entry name" value="Response_reg"/>
    <property type="match status" value="1"/>
</dbReference>
<dbReference type="PROSITE" id="PS50110">
    <property type="entry name" value="RESPONSE_REGULATORY"/>
    <property type="match status" value="1"/>
</dbReference>
<dbReference type="InterPro" id="IPR001789">
    <property type="entry name" value="Sig_transdc_resp-reg_receiver"/>
</dbReference>
<dbReference type="Proteomes" id="UP001381174">
    <property type="component" value="Unassembled WGS sequence"/>
</dbReference>
<proteinExistence type="predicted"/>
<evidence type="ECO:0000313" key="3">
    <source>
        <dbReference type="EMBL" id="MEI7036193.1"/>
    </source>
</evidence>
<feature type="domain" description="Response regulatory" evidence="2">
    <location>
        <begin position="17"/>
        <end position="171"/>
    </location>
</feature>
<comment type="caution">
    <text evidence="3">The sequence shown here is derived from an EMBL/GenBank/DDBJ whole genome shotgun (WGS) entry which is preliminary data.</text>
</comment>
<reference evidence="3 4" key="1">
    <citation type="journal article" date="2014" name="Int. J. Syst. Evol. Microbiol.">
        <title>Fulvimonas yonginensis sp. nov., isolated from greenhouse soil, and emended description of the genus Fulvimonas.</title>
        <authorList>
            <person name="Ahn J.H."/>
            <person name="Kim S.J."/>
            <person name="Weon H.Y."/>
            <person name="Hong S.B."/>
            <person name="Seok S.J."/>
            <person name="Kwon S.W."/>
        </authorList>
    </citation>
    <scope>NUCLEOTIDE SEQUENCE [LARGE SCALE GENOMIC DNA]</scope>
    <source>
        <strain evidence="3 4">KACC 16952</strain>
    </source>
</reference>
<dbReference type="Gene3D" id="3.40.50.2300">
    <property type="match status" value="1"/>
</dbReference>
<dbReference type="InterPro" id="IPR011006">
    <property type="entry name" value="CheY-like_superfamily"/>
</dbReference>
<evidence type="ECO:0000313" key="4">
    <source>
        <dbReference type="Proteomes" id="UP001381174"/>
    </source>
</evidence>
<protein>
    <submittedName>
        <fullName evidence="3">Response regulator</fullName>
    </submittedName>
</protein>
<dbReference type="EMBL" id="JBBBNY010000002">
    <property type="protein sequence ID" value="MEI7036193.1"/>
    <property type="molecule type" value="Genomic_DNA"/>
</dbReference>
<keyword evidence="4" id="KW-1185">Reference proteome</keyword>
<dbReference type="SUPFAM" id="SSF52172">
    <property type="entry name" value="CheY-like"/>
    <property type="match status" value="1"/>
</dbReference>
<feature type="modified residue" description="4-aspartylphosphate" evidence="1">
    <location>
        <position position="108"/>
    </location>
</feature>
<dbReference type="RefSeq" id="WP_336806797.1">
    <property type="nucleotide sequence ID" value="NZ_JBBBNY010000002.1"/>
</dbReference>
<keyword evidence="1" id="KW-0597">Phosphoprotein</keyword>
<accession>A0ABU8J9L8</accession>
<name>A0ABU8J9L8_9GAMM</name>
<organism evidence="3 4">
    <name type="scientific">Fulvimonas yonginensis</name>
    <dbReference type="NCBI Taxonomy" id="1495200"/>
    <lineage>
        <taxon>Bacteria</taxon>
        <taxon>Pseudomonadati</taxon>
        <taxon>Pseudomonadota</taxon>
        <taxon>Gammaproteobacteria</taxon>
        <taxon>Lysobacterales</taxon>
        <taxon>Rhodanobacteraceae</taxon>
        <taxon>Fulvimonas</taxon>
    </lineage>
</organism>
<sequence length="340" mass="38311">MSIDFHGDILPFQFPTTTLLVDDHEKYLDSVPLLLDPSLRLRSYSSPRQALAELGSHGIRAVPGGGWMYHWKDRSSQTRELVALDIDSIHRVMYDPERFAEVSVVVVDLTMPEMDGIAFCRELANPHIGKILLTGTADDCTAIEAFNAGVIDRFIRKSDPQAMDKLQQGIRALQRRYFERVGAFVAEALALGSVRFLRDRAFQQAFRELVGDFPAVECYLHVNPTGLLLLDEYGHGRFVLVQTDEDLRAQYEIASDLGAPTALLDALREGDRLPWFGEGDGYYREGIRHPEALLHPAVTVRGEHWYHCALIEDVGRFQLGKLRSYRNWLSEQDGQALGAA</sequence>
<gene>
    <name evidence="3" type="ORF">WAT24_05400</name>
</gene>